<accession>W2HQH9</accession>
<name>W2HQH9_PHYNI</name>
<dbReference type="VEuPathDB" id="FungiDB:PPTG_03035"/>
<proteinExistence type="predicted"/>
<evidence type="ECO:0000313" key="1">
    <source>
        <dbReference type="EMBL" id="ETK96721.1"/>
    </source>
</evidence>
<organism evidence="1">
    <name type="scientific">Phytophthora nicotianae</name>
    <name type="common">Potato buckeye rot agent</name>
    <name type="synonym">Phytophthora parasitica</name>
    <dbReference type="NCBI Taxonomy" id="4792"/>
    <lineage>
        <taxon>Eukaryota</taxon>
        <taxon>Sar</taxon>
        <taxon>Stramenopiles</taxon>
        <taxon>Oomycota</taxon>
        <taxon>Peronosporomycetes</taxon>
        <taxon>Peronosporales</taxon>
        <taxon>Peronosporaceae</taxon>
        <taxon>Phytophthora</taxon>
    </lineage>
</organism>
<dbReference type="EMBL" id="KI684023">
    <property type="protein sequence ID" value="ETK96721.1"/>
    <property type="molecule type" value="Genomic_DNA"/>
</dbReference>
<sequence length="156" mass="17567">MGVADAAQWNAVNSVFGSDCDYTFLMCYFHVTKKNLRKRGYVPPARAIEVMEDIHDLHFSENEVIFHSKLAEIQARWQLSTELAQISAYFSKGFVTTNNPCETYNAAIKRNVTLRRKLKVCDGLLSHKQLPCHHGSQSARRTVPLVGAVSRVETAP</sequence>
<reference evidence="1" key="1">
    <citation type="submission" date="2013-11" db="EMBL/GenBank/DDBJ databases">
        <title>The Genome Sequence of Phytophthora parasitica CJ02B3.</title>
        <authorList>
            <consortium name="The Broad Institute Genomics Platform"/>
            <person name="Russ C."/>
            <person name="Tyler B."/>
            <person name="Panabieres F."/>
            <person name="Shan W."/>
            <person name="Tripathy S."/>
            <person name="Grunwald N."/>
            <person name="Machado M."/>
            <person name="Johnson C.S."/>
            <person name="Arredondo F."/>
            <person name="Hong C."/>
            <person name="Coffey M."/>
            <person name="Young S.K."/>
            <person name="Zeng Q."/>
            <person name="Gargeya S."/>
            <person name="Fitzgerald M."/>
            <person name="Abouelleil A."/>
            <person name="Alvarado L."/>
            <person name="Chapman S.B."/>
            <person name="Gainer-Dewar J."/>
            <person name="Goldberg J."/>
            <person name="Griggs A."/>
            <person name="Gujja S."/>
            <person name="Hansen M."/>
            <person name="Howarth C."/>
            <person name="Imamovic A."/>
            <person name="Ireland A."/>
            <person name="Larimer J."/>
            <person name="McCowan C."/>
            <person name="Murphy C."/>
            <person name="Pearson M."/>
            <person name="Poon T.W."/>
            <person name="Priest M."/>
            <person name="Roberts A."/>
            <person name="Saif S."/>
            <person name="Shea T."/>
            <person name="Sykes S."/>
            <person name="Wortman J."/>
            <person name="Nusbaum C."/>
            <person name="Birren B."/>
        </authorList>
    </citation>
    <scope>NUCLEOTIDE SEQUENCE [LARGE SCALE GENOMIC DNA]</scope>
    <source>
        <strain evidence="1">CJ02B3</strain>
    </source>
</reference>
<gene>
    <name evidence="1" type="ORF">L915_00638</name>
</gene>
<evidence type="ECO:0008006" key="2">
    <source>
        <dbReference type="Google" id="ProtNLM"/>
    </source>
</evidence>
<protein>
    <recommendedName>
        <fullName evidence="2">MULE transposase domain-containing protein</fullName>
    </recommendedName>
</protein>
<dbReference type="AlphaFoldDB" id="W2HQH9"/>
<dbReference type="Proteomes" id="UP000053236">
    <property type="component" value="Unassembled WGS sequence"/>
</dbReference>